<reference evidence="3 4" key="1">
    <citation type="submission" date="2021-08" db="EMBL/GenBank/DDBJ databases">
        <title>Massilia sp. R798.</title>
        <authorList>
            <person name="Baek J.H."/>
            <person name="Jung H.S."/>
            <person name="Kim K.R."/>
            <person name="Jeon C.O."/>
        </authorList>
    </citation>
    <scope>NUCLEOTIDE SEQUENCE [LARGE SCALE GENOMIC DNA]</scope>
    <source>
        <strain evidence="3 4">R798</strain>
    </source>
</reference>
<dbReference type="InterPro" id="IPR000182">
    <property type="entry name" value="GNAT_dom"/>
</dbReference>
<name>A0ABS7SJF1_9BURK</name>
<dbReference type="PANTHER" id="PTHR13947:SF37">
    <property type="entry name" value="LD18367P"/>
    <property type="match status" value="1"/>
</dbReference>
<feature type="domain" description="N-acetyltransferase" evidence="2">
    <location>
        <begin position="1"/>
        <end position="164"/>
    </location>
</feature>
<comment type="caution">
    <text evidence="3">The sequence shown here is derived from an EMBL/GenBank/DDBJ whole genome shotgun (WGS) entry which is preliminary data.</text>
</comment>
<dbReference type="Gene3D" id="3.40.630.30">
    <property type="match status" value="1"/>
</dbReference>
<evidence type="ECO:0000256" key="1">
    <source>
        <dbReference type="ARBA" id="ARBA00022679"/>
    </source>
</evidence>
<dbReference type="PANTHER" id="PTHR13947">
    <property type="entry name" value="GNAT FAMILY N-ACETYLTRANSFERASE"/>
    <property type="match status" value="1"/>
</dbReference>
<keyword evidence="1" id="KW-0808">Transferase</keyword>
<dbReference type="SUPFAM" id="SSF55729">
    <property type="entry name" value="Acyl-CoA N-acyltransferases (Nat)"/>
    <property type="match status" value="1"/>
</dbReference>
<protein>
    <submittedName>
        <fullName evidence="3">GNAT family N-acetyltransferase</fullName>
    </submittedName>
</protein>
<dbReference type="InterPro" id="IPR050769">
    <property type="entry name" value="NAT_camello-type"/>
</dbReference>
<dbReference type="Proteomes" id="UP000809349">
    <property type="component" value="Unassembled WGS sequence"/>
</dbReference>
<evidence type="ECO:0000313" key="3">
    <source>
        <dbReference type="EMBL" id="MBZ2206335.1"/>
    </source>
</evidence>
<gene>
    <name evidence="3" type="ORF">I4X03_003565</name>
</gene>
<sequence>MNLRNYHPGDARRIDELAVSAFSQFRDAYTDWPVFSAKISTMSDLSETGEIIVAELAGDIVGAVAYLGPFKQKAPFFRPEWPVMRMLVVAPAARGHGVGRALAEECLARARRDGARSFALHTSELMKVALPMYQRMDFTWLAAAPDIHGVSYGIYLKELDKAHA</sequence>
<keyword evidence="4" id="KW-1185">Reference proteome</keyword>
<dbReference type="RefSeq" id="WP_223465720.1">
    <property type="nucleotide sequence ID" value="NZ_JAFBIL020000001.1"/>
</dbReference>
<proteinExistence type="predicted"/>
<dbReference type="PROSITE" id="PS51186">
    <property type="entry name" value="GNAT"/>
    <property type="match status" value="1"/>
</dbReference>
<dbReference type="Pfam" id="PF00583">
    <property type="entry name" value="Acetyltransf_1"/>
    <property type="match status" value="1"/>
</dbReference>
<evidence type="ECO:0000259" key="2">
    <source>
        <dbReference type="PROSITE" id="PS51186"/>
    </source>
</evidence>
<organism evidence="3 4">
    <name type="scientific">Massilia soli</name>
    <dbReference type="NCBI Taxonomy" id="2792854"/>
    <lineage>
        <taxon>Bacteria</taxon>
        <taxon>Pseudomonadati</taxon>
        <taxon>Pseudomonadota</taxon>
        <taxon>Betaproteobacteria</taxon>
        <taxon>Burkholderiales</taxon>
        <taxon>Oxalobacteraceae</taxon>
        <taxon>Telluria group</taxon>
        <taxon>Massilia</taxon>
    </lineage>
</organism>
<dbReference type="EMBL" id="JAFBIL020000001">
    <property type="protein sequence ID" value="MBZ2206335.1"/>
    <property type="molecule type" value="Genomic_DNA"/>
</dbReference>
<evidence type="ECO:0000313" key="4">
    <source>
        <dbReference type="Proteomes" id="UP000809349"/>
    </source>
</evidence>
<dbReference type="CDD" id="cd04301">
    <property type="entry name" value="NAT_SF"/>
    <property type="match status" value="1"/>
</dbReference>
<dbReference type="InterPro" id="IPR016181">
    <property type="entry name" value="Acyl_CoA_acyltransferase"/>
</dbReference>
<accession>A0ABS7SJF1</accession>